<name>A0AAV1DMB1_OLDCO</name>
<dbReference type="SUPFAM" id="SSF53474">
    <property type="entry name" value="alpha/beta-Hydrolases"/>
    <property type="match status" value="1"/>
</dbReference>
<dbReference type="PANTHER" id="PTHR22778">
    <property type="entry name" value="OVARIAN CANCER GENE-2 PROTEIN-RELATED"/>
    <property type="match status" value="1"/>
</dbReference>
<dbReference type="InterPro" id="IPR005645">
    <property type="entry name" value="FSH-like_dom"/>
</dbReference>
<feature type="domain" description="Serine hydrolase" evidence="1">
    <location>
        <begin position="6"/>
        <end position="144"/>
    </location>
</feature>
<accession>A0AAV1DMB1</accession>
<evidence type="ECO:0000313" key="3">
    <source>
        <dbReference type="Proteomes" id="UP001161247"/>
    </source>
</evidence>
<dbReference type="Pfam" id="PF03959">
    <property type="entry name" value="FSH1"/>
    <property type="match status" value="1"/>
</dbReference>
<protein>
    <submittedName>
        <fullName evidence="2">OLC1v1008777C1</fullName>
    </submittedName>
</protein>
<dbReference type="PANTHER" id="PTHR22778:SF52">
    <property type="entry name" value="SERINE HYDROLASE FSH DOMAIN-CONTAINING PROTEIN"/>
    <property type="match status" value="1"/>
</dbReference>
<dbReference type="AlphaFoldDB" id="A0AAV1DMB1"/>
<evidence type="ECO:0000313" key="2">
    <source>
        <dbReference type="EMBL" id="CAI9109040.1"/>
    </source>
</evidence>
<dbReference type="EMBL" id="OX459123">
    <property type="protein sequence ID" value="CAI9109040.1"/>
    <property type="molecule type" value="Genomic_DNA"/>
</dbReference>
<proteinExistence type="predicted"/>
<evidence type="ECO:0000259" key="1">
    <source>
        <dbReference type="Pfam" id="PF03959"/>
    </source>
</evidence>
<gene>
    <name evidence="2" type="ORF">OLC1_LOCUS17006</name>
</gene>
<organism evidence="2 3">
    <name type="scientific">Oldenlandia corymbosa var. corymbosa</name>
    <dbReference type="NCBI Taxonomy" id="529605"/>
    <lineage>
        <taxon>Eukaryota</taxon>
        <taxon>Viridiplantae</taxon>
        <taxon>Streptophyta</taxon>
        <taxon>Embryophyta</taxon>
        <taxon>Tracheophyta</taxon>
        <taxon>Spermatophyta</taxon>
        <taxon>Magnoliopsida</taxon>
        <taxon>eudicotyledons</taxon>
        <taxon>Gunneridae</taxon>
        <taxon>Pentapetalae</taxon>
        <taxon>asterids</taxon>
        <taxon>lamiids</taxon>
        <taxon>Gentianales</taxon>
        <taxon>Rubiaceae</taxon>
        <taxon>Rubioideae</taxon>
        <taxon>Spermacoceae</taxon>
        <taxon>Hedyotis-Oldenlandia complex</taxon>
        <taxon>Oldenlandia</taxon>
    </lineage>
</organism>
<keyword evidence="3" id="KW-1185">Reference proteome</keyword>
<sequence length="153" mass="16758">MGKRLQKKPRILCLHGYGGSGQILEKMLKKWPEFVLTKMDLVYIDAPIVADKSSLIGRFDPPYFEWYKAFDHDLDQVNKSFDEAISDIEEQMIKLGPFDGVLGVSQGGGITGTLPGMQKQGVALTKVPKIKCVIIISGAKLGGLLFPSSPTTC</sequence>
<dbReference type="Proteomes" id="UP001161247">
    <property type="component" value="Chromosome 6"/>
</dbReference>
<dbReference type="InterPro" id="IPR029058">
    <property type="entry name" value="AB_hydrolase_fold"/>
</dbReference>
<dbReference type="Gene3D" id="3.40.50.1820">
    <property type="entry name" value="alpha/beta hydrolase"/>
    <property type="match status" value="1"/>
</dbReference>
<reference evidence="2" key="1">
    <citation type="submission" date="2023-03" db="EMBL/GenBank/DDBJ databases">
        <authorList>
            <person name="Julca I."/>
        </authorList>
    </citation>
    <scope>NUCLEOTIDE SEQUENCE</scope>
</reference>